<gene>
    <name evidence="1" type="ORF">A33Q_1149</name>
</gene>
<dbReference type="EMBL" id="ALWO02000023">
    <property type="protein sequence ID" value="EOZ98495.1"/>
    <property type="molecule type" value="Genomic_DNA"/>
</dbReference>
<dbReference type="OrthoDB" id="197037at2"/>
<reference evidence="1 2" key="1">
    <citation type="journal article" date="2013" name="Genome Announc.">
        <title>Draft Genome Sequence of Indibacter alkaliphilus Strain LW1T, Isolated from Lonar Lake, a Haloalkaline Lake in the Buldana District of Maharashtra, India.</title>
        <authorList>
            <person name="Singh A."/>
            <person name="Kumar Jangir P."/>
            <person name="Sharma R."/>
            <person name="Singh A."/>
            <person name="Kumar Pinnaka A."/>
            <person name="Shivaji S."/>
        </authorList>
    </citation>
    <scope>NUCLEOTIDE SEQUENCE [LARGE SCALE GENOMIC DNA]</scope>
    <source>
        <strain evidence="2">CCUG 57479 / KCTC 22604 / LW1</strain>
    </source>
</reference>
<dbReference type="Proteomes" id="UP000006073">
    <property type="component" value="Unassembled WGS sequence"/>
</dbReference>
<dbReference type="AlphaFoldDB" id="S2DMR8"/>
<sequence length="157" mass="18420">MANPSEHLLEAFRKTIQKLKNDAPYQWGHMGACNCGNLAQQLTKLSKAEIHQFAMQKSGDWNDQLIDFCPTSGYPMDLMIQRMIEAGLSIDELKHLERLSDPKVLQHIPFEKREKIKKNRREDVILYMETWLELLETEYIDHLEIHIPENSKKKIFA</sequence>
<dbReference type="STRING" id="1189612.A33Q_1149"/>
<proteinExistence type="predicted"/>
<protein>
    <submittedName>
        <fullName evidence="1">Uncharacterized protein</fullName>
    </submittedName>
</protein>
<dbReference type="RefSeq" id="WP_009032471.1">
    <property type="nucleotide sequence ID" value="NZ_ALWO02000023.1"/>
</dbReference>
<accession>S2DMR8</accession>
<organism evidence="1 2">
    <name type="scientific">Indibacter alkaliphilus (strain CCUG 57479 / KCTC 22604 / LW1)</name>
    <dbReference type="NCBI Taxonomy" id="1189612"/>
    <lineage>
        <taxon>Bacteria</taxon>
        <taxon>Pseudomonadati</taxon>
        <taxon>Bacteroidota</taxon>
        <taxon>Cytophagia</taxon>
        <taxon>Cytophagales</taxon>
        <taxon>Cyclobacteriaceae</taxon>
    </lineage>
</organism>
<name>S2DMR8_INDAL</name>
<evidence type="ECO:0000313" key="2">
    <source>
        <dbReference type="Proteomes" id="UP000006073"/>
    </source>
</evidence>
<evidence type="ECO:0000313" key="1">
    <source>
        <dbReference type="EMBL" id="EOZ98495.1"/>
    </source>
</evidence>
<dbReference type="eggNOG" id="ENOG5031U7Q">
    <property type="taxonomic scope" value="Bacteria"/>
</dbReference>
<keyword evidence="2" id="KW-1185">Reference proteome</keyword>
<comment type="caution">
    <text evidence="1">The sequence shown here is derived from an EMBL/GenBank/DDBJ whole genome shotgun (WGS) entry which is preliminary data.</text>
</comment>